<dbReference type="InterPro" id="IPR000175">
    <property type="entry name" value="Na/ntran_symport"/>
</dbReference>
<dbReference type="InterPro" id="IPR037272">
    <property type="entry name" value="SNS_sf"/>
</dbReference>
<keyword evidence="6 8" id="KW-1133">Transmembrane helix</keyword>
<sequence length="416" mass="46411">MCACMYLFYKHNQLSDLTSSLLFDLFLCRKRVLQITDGIENIGGMQWELLGCLTLGWALIIWFTALFPYVVLFVLLGRATTLSGADQGLMYYITPRWEELLGPGPWIDGATQIFFAYSIGTGALPALGSYNKFHHNCYNDALITCVVNTLTSLLAGCVTFSILGHIAQEQGAEVADVVKSGPGLVFLTYPEVVLTLPGAPAWSAIFFIMLVILGIDSEFCIVESFVTGMVDYWPEVLRPHRKKFTLGICVLMLALGIPMGGAYVFQLMDFYSASGMSLLWVCFFQTIAISWIFGANKFIECVHQMMGIRPNKFWYVCWVFFAPAVMVEKNEQEERLRVVEAAAGIILEDMRSMVHSMDDYPKPYSFLSDVAENLLKGLQPNIKSRVKIPKGEKTAVIPMSESSAGLLTKNNSFLVQ</sequence>
<evidence type="ECO:0000256" key="2">
    <source>
        <dbReference type="ARBA" id="ARBA00006459"/>
    </source>
</evidence>
<dbReference type="SUPFAM" id="SSF161070">
    <property type="entry name" value="SNF-like"/>
    <property type="match status" value="1"/>
</dbReference>
<dbReference type="Pfam" id="PF00209">
    <property type="entry name" value="SNF"/>
    <property type="match status" value="1"/>
</dbReference>
<evidence type="ECO:0000256" key="5">
    <source>
        <dbReference type="ARBA" id="ARBA00022847"/>
    </source>
</evidence>
<dbReference type="PANTHER" id="PTHR11616">
    <property type="entry name" value="SODIUM/CHLORIDE DEPENDENT TRANSPORTER"/>
    <property type="match status" value="1"/>
</dbReference>
<reference evidence="9" key="1">
    <citation type="submission" date="2021-03" db="EMBL/GenBank/DDBJ databases">
        <authorList>
            <person name="Tran Van P."/>
        </authorList>
    </citation>
    <scope>NUCLEOTIDE SEQUENCE</scope>
</reference>
<keyword evidence="3" id="KW-0813">Transport</keyword>
<feature type="transmembrane region" description="Helical" evidence="8">
    <location>
        <begin position="277"/>
        <end position="299"/>
    </location>
</feature>
<protein>
    <submittedName>
        <fullName evidence="9">Uncharacterized protein</fullName>
    </submittedName>
</protein>
<keyword evidence="7 8" id="KW-0472">Membrane</keyword>
<dbReference type="PROSITE" id="PS50267">
    <property type="entry name" value="NA_NEUROTRAN_SYMP_3"/>
    <property type="match status" value="1"/>
</dbReference>
<proteinExistence type="inferred from homology"/>
<keyword evidence="5" id="KW-0769">Symport</keyword>
<dbReference type="EMBL" id="CAJPIN010002806">
    <property type="protein sequence ID" value="CAG2055704.1"/>
    <property type="molecule type" value="Genomic_DNA"/>
</dbReference>
<organism evidence="9 10">
    <name type="scientific">Timema podura</name>
    <name type="common">Walking stick</name>
    <dbReference type="NCBI Taxonomy" id="61482"/>
    <lineage>
        <taxon>Eukaryota</taxon>
        <taxon>Metazoa</taxon>
        <taxon>Ecdysozoa</taxon>
        <taxon>Arthropoda</taxon>
        <taxon>Hexapoda</taxon>
        <taxon>Insecta</taxon>
        <taxon>Pterygota</taxon>
        <taxon>Neoptera</taxon>
        <taxon>Polyneoptera</taxon>
        <taxon>Phasmatodea</taxon>
        <taxon>Timematodea</taxon>
        <taxon>Timematoidea</taxon>
        <taxon>Timematidae</taxon>
        <taxon>Timema</taxon>
    </lineage>
</organism>
<evidence type="ECO:0000313" key="10">
    <source>
        <dbReference type="Proteomes" id="UP001153148"/>
    </source>
</evidence>
<evidence type="ECO:0000256" key="1">
    <source>
        <dbReference type="ARBA" id="ARBA00004141"/>
    </source>
</evidence>
<evidence type="ECO:0000256" key="3">
    <source>
        <dbReference type="ARBA" id="ARBA00022448"/>
    </source>
</evidence>
<evidence type="ECO:0000256" key="7">
    <source>
        <dbReference type="ARBA" id="ARBA00023136"/>
    </source>
</evidence>
<dbReference type="Proteomes" id="UP001153148">
    <property type="component" value="Unassembled WGS sequence"/>
</dbReference>
<comment type="similarity">
    <text evidence="2">Belongs to the sodium:neurotransmitter symporter (SNF) (TC 2.A.22) family.</text>
</comment>
<keyword evidence="10" id="KW-1185">Reference proteome</keyword>
<keyword evidence="4 8" id="KW-0812">Transmembrane</keyword>
<evidence type="ECO:0000256" key="8">
    <source>
        <dbReference type="SAM" id="Phobius"/>
    </source>
</evidence>
<feature type="transmembrane region" description="Helical" evidence="8">
    <location>
        <begin position="55"/>
        <end position="76"/>
    </location>
</feature>
<feature type="transmembrane region" description="Helical" evidence="8">
    <location>
        <begin position="204"/>
        <end position="232"/>
    </location>
</feature>
<feature type="transmembrane region" description="Helical" evidence="8">
    <location>
        <begin position="244"/>
        <end position="265"/>
    </location>
</feature>
<accession>A0ABN7NLF0</accession>
<feature type="transmembrane region" description="Helical" evidence="8">
    <location>
        <begin position="141"/>
        <end position="163"/>
    </location>
</feature>
<evidence type="ECO:0000256" key="4">
    <source>
        <dbReference type="ARBA" id="ARBA00022692"/>
    </source>
</evidence>
<gene>
    <name evidence="9" type="ORF">TPAB3V08_LOCUS2704</name>
</gene>
<evidence type="ECO:0000313" key="9">
    <source>
        <dbReference type="EMBL" id="CAG2055704.1"/>
    </source>
</evidence>
<evidence type="ECO:0000256" key="6">
    <source>
        <dbReference type="ARBA" id="ARBA00022989"/>
    </source>
</evidence>
<dbReference type="PRINTS" id="PR00176">
    <property type="entry name" value="NANEUSMPORT"/>
</dbReference>
<dbReference type="PANTHER" id="PTHR11616:SF254">
    <property type="entry name" value="TRANSPORTER"/>
    <property type="match status" value="1"/>
</dbReference>
<comment type="subcellular location">
    <subcellularLocation>
        <location evidence="1">Membrane</location>
        <topology evidence="1">Multi-pass membrane protein</topology>
    </subcellularLocation>
</comment>
<comment type="caution">
    <text evidence="9">The sequence shown here is derived from an EMBL/GenBank/DDBJ whole genome shotgun (WGS) entry which is preliminary data.</text>
</comment>
<name>A0ABN7NLF0_TIMPD</name>